<feature type="transmembrane region" description="Helical" evidence="1">
    <location>
        <begin position="51"/>
        <end position="75"/>
    </location>
</feature>
<keyword evidence="1" id="KW-0812">Transmembrane</keyword>
<dbReference type="EMBL" id="AQHV01000023">
    <property type="protein sequence ID" value="KKB48088.1"/>
    <property type="molecule type" value="Genomic_DNA"/>
</dbReference>
<dbReference type="PATRIC" id="fig|927665.4.peg.4430"/>
<comment type="caution">
    <text evidence="2">The sequence shown here is derived from an EMBL/GenBank/DDBJ whole genome shotgun (WGS) entry which is preliminary data.</text>
</comment>
<accession>A0A0F5IRJ3</accession>
<evidence type="ECO:0000256" key="1">
    <source>
        <dbReference type="SAM" id="Phobius"/>
    </source>
</evidence>
<keyword evidence="1" id="KW-1133">Transmembrane helix</keyword>
<gene>
    <name evidence="2" type="ORF">HMPREF1535_04314</name>
</gene>
<dbReference type="RefSeq" id="WP_046147378.1">
    <property type="nucleotide sequence ID" value="NZ_KQ033913.1"/>
</dbReference>
<name>A0A0F5IRJ3_9BACT</name>
<dbReference type="InterPro" id="IPR025635">
    <property type="entry name" value="DUF4293"/>
</dbReference>
<feature type="transmembrane region" description="Helical" evidence="1">
    <location>
        <begin position="7"/>
        <end position="31"/>
    </location>
</feature>
<dbReference type="HOGENOM" id="CLU_132526_1_0_10"/>
<proteinExistence type="predicted"/>
<feature type="transmembrane region" description="Helical" evidence="1">
    <location>
        <begin position="113"/>
        <end position="135"/>
    </location>
</feature>
<feature type="transmembrane region" description="Helical" evidence="1">
    <location>
        <begin position="87"/>
        <end position="107"/>
    </location>
</feature>
<keyword evidence="1" id="KW-0472">Membrane</keyword>
<evidence type="ECO:0000313" key="2">
    <source>
        <dbReference type="EMBL" id="KKB48088.1"/>
    </source>
</evidence>
<organism evidence="2 3">
    <name type="scientific">Parabacteroides goldsteinii DSM 19448 = WAL 12034</name>
    <dbReference type="NCBI Taxonomy" id="927665"/>
    <lineage>
        <taxon>Bacteria</taxon>
        <taxon>Pseudomonadati</taxon>
        <taxon>Bacteroidota</taxon>
        <taxon>Bacteroidia</taxon>
        <taxon>Bacteroidales</taxon>
        <taxon>Tannerellaceae</taxon>
        <taxon>Parabacteroides</taxon>
    </lineage>
</organism>
<sequence length="153" mass="17091">MLQRIQTVYLLIIVALMVATLFLPLAMLQAGDQFYSFDATGVSTITAEPELVYPTWGLFALTAVISILSLITIFLFKKRILQIRLCIFNAILMLGFYALFGFFVWILKDQLAGAALSVKIALSFPIIALILDYLAIRNIGADEALVRSLDRLR</sequence>
<dbReference type="Pfam" id="PF14126">
    <property type="entry name" value="DUF4293"/>
    <property type="match status" value="1"/>
</dbReference>
<evidence type="ECO:0008006" key="4">
    <source>
        <dbReference type="Google" id="ProtNLM"/>
    </source>
</evidence>
<reference evidence="2 3" key="1">
    <citation type="submission" date="2013-04" db="EMBL/GenBank/DDBJ databases">
        <title>The Genome Sequence of Parabacteroides goldsteinii DSM 19448.</title>
        <authorList>
            <consortium name="The Broad Institute Genomics Platform"/>
            <person name="Earl A."/>
            <person name="Ward D."/>
            <person name="Feldgarden M."/>
            <person name="Gevers D."/>
            <person name="Martens E."/>
            <person name="Sakamoto M."/>
            <person name="Benno Y."/>
            <person name="Song Y."/>
            <person name="Liu C."/>
            <person name="Lee J."/>
            <person name="Bolanos M."/>
            <person name="Vaisanen M.L."/>
            <person name="Finegold S.M."/>
            <person name="Walker B."/>
            <person name="Young S."/>
            <person name="Zeng Q."/>
            <person name="Gargeya S."/>
            <person name="Fitzgerald M."/>
            <person name="Haas B."/>
            <person name="Abouelleil A."/>
            <person name="Allen A.W."/>
            <person name="Alvarado L."/>
            <person name="Arachchi H.M."/>
            <person name="Berlin A.M."/>
            <person name="Chapman S.B."/>
            <person name="Gainer-Dewar J."/>
            <person name="Goldberg J."/>
            <person name="Griggs A."/>
            <person name="Gujja S."/>
            <person name="Hansen M."/>
            <person name="Howarth C."/>
            <person name="Imamovic A."/>
            <person name="Ireland A."/>
            <person name="Larimer J."/>
            <person name="McCowan C."/>
            <person name="Murphy C."/>
            <person name="Pearson M."/>
            <person name="Poon T.W."/>
            <person name="Priest M."/>
            <person name="Roberts A."/>
            <person name="Saif S."/>
            <person name="Shea T."/>
            <person name="Sisk P."/>
            <person name="Sykes S."/>
            <person name="Wortman J."/>
            <person name="Nusbaum C."/>
            <person name="Birren B."/>
        </authorList>
    </citation>
    <scope>NUCLEOTIDE SEQUENCE [LARGE SCALE GENOMIC DNA]</scope>
    <source>
        <strain evidence="2 3">DSM 19448</strain>
    </source>
</reference>
<evidence type="ECO:0000313" key="3">
    <source>
        <dbReference type="Proteomes" id="UP000033047"/>
    </source>
</evidence>
<dbReference type="AlphaFoldDB" id="A0A0F5IRJ3"/>
<dbReference type="STRING" id="927665.HMPREF1535_04314"/>
<dbReference type="Proteomes" id="UP000033047">
    <property type="component" value="Unassembled WGS sequence"/>
</dbReference>
<protein>
    <recommendedName>
        <fullName evidence="4">DUF4293 family protein</fullName>
    </recommendedName>
</protein>